<evidence type="ECO:0000259" key="7">
    <source>
        <dbReference type="PROSITE" id="PS50923"/>
    </source>
</evidence>
<keyword evidence="4 5" id="KW-1015">Disulfide bond</keyword>
<gene>
    <name evidence="8" type="ORF">GBAR_LOCUS20928</name>
</gene>
<accession>A0AA35WYD0</accession>
<feature type="disulfide bond" evidence="5">
    <location>
        <begin position="181"/>
        <end position="224"/>
    </location>
</feature>
<feature type="chain" id="PRO_5041393669" evidence="6">
    <location>
        <begin position="19"/>
        <end position="1225"/>
    </location>
</feature>
<reference evidence="8" key="1">
    <citation type="submission" date="2023-03" db="EMBL/GenBank/DDBJ databases">
        <authorList>
            <person name="Steffen K."/>
            <person name="Cardenas P."/>
        </authorList>
    </citation>
    <scope>NUCLEOTIDE SEQUENCE</scope>
</reference>
<dbReference type="SMART" id="SM00060">
    <property type="entry name" value="FN3"/>
    <property type="match status" value="2"/>
</dbReference>
<dbReference type="InterPro" id="IPR026645">
    <property type="entry name" value="Dermatopontin"/>
</dbReference>
<feature type="domain" description="Sushi" evidence="7">
    <location>
        <begin position="179"/>
        <end position="239"/>
    </location>
</feature>
<dbReference type="Proteomes" id="UP001174909">
    <property type="component" value="Unassembled WGS sequence"/>
</dbReference>
<comment type="caution">
    <text evidence="8">The sequence shown here is derived from an EMBL/GenBank/DDBJ whole genome shotgun (WGS) entry which is preliminary data.</text>
</comment>
<dbReference type="CDD" id="cd00033">
    <property type="entry name" value="CCP"/>
    <property type="match status" value="1"/>
</dbReference>
<dbReference type="AlphaFoldDB" id="A0AA35WYD0"/>
<dbReference type="PANTHER" id="PTHR16897:SF2">
    <property type="entry name" value="OS03G0226600 PROTEIN"/>
    <property type="match status" value="1"/>
</dbReference>
<dbReference type="InterPro" id="IPR013783">
    <property type="entry name" value="Ig-like_fold"/>
</dbReference>
<comment type="subcellular location">
    <subcellularLocation>
        <location evidence="1">Secreted</location>
    </subcellularLocation>
</comment>
<evidence type="ECO:0000256" key="2">
    <source>
        <dbReference type="ARBA" id="ARBA00008712"/>
    </source>
</evidence>
<evidence type="ECO:0000313" key="9">
    <source>
        <dbReference type="Proteomes" id="UP001174909"/>
    </source>
</evidence>
<keyword evidence="9" id="KW-1185">Reference proteome</keyword>
<evidence type="ECO:0000256" key="5">
    <source>
        <dbReference type="PROSITE-ProRule" id="PRU00302"/>
    </source>
</evidence>
<dbReference type="InterPro" id="IPR035976">
    <property type="entry name" value="Sushi/SCR/CCP_sf"/>
</dbReference>
<dbReference type="EMBL" id="CASHTH010002937">
    <property type="protein sequence ID" value="CAI8037419.1"/>
    <property type="molecule type" value="Genomic_DNA"/>
</dbReference>
<evidence type="ECO:0000256" key="1">
    <source>
        <dbReference type="ARBA" id="ARBA00004613"/>
    </source>
</evidence>
<evidence type="ECO:0000313" key="8">
    <source>
        <dbReference type="EMBL" id="CAI8037419.1"/>
    </source>
</evidence>
<dbReference type="InterPro" id="IPR000436">
    <property type="entry name" value="Sushi_SCR_CCP_dom"/>
</dbReference>
<dbReference type="PROSITE" id="PS01186">
    <property type="entry name" value="EGF_2"/>
    <property type="match status" value="1"/>
</dbReference>
<dbReference type="PANTHER" id="PTHR16897">
    <property type="entry name" value="OS10G0105400 PROTEIN"/>
    <property type="match status" value="1"/>
</dbReference>
<dbReference type="InterPro" id="IPR003961">
    <property type="entry name" value="FN3_dom"/>
</dbReference>
<protein>
    <submittedName>
        <fullName evidence="8">Dermatopontin</fullName>
    </submittedName>
</protein>
<proteinExistence type="inferred from homology"/>
<dbReference type="Pfam" id="PF14704">
    <property type="entry name" value="DERM"/>
    <property type="match status" value="1"/>
</dbReference>
<keyword evidence="3" id="KW-0964">Secreted</keyword>
<dbReference type="SMART" id="SM00032">
    <property type="entry name" value="CCP"/>
    <property type="match status" value="1"/>
</dbReference>
<dbReference type="Pfam" id="PF00084">
    <property type="entry name" value="Sushi"/>
    <property type="match status" value="1"/>
</dbReference>
<dbReference type="InterPro" id="IPR000742">
    <property type="entry name" value="EGF"/>
</dbReference>
<name>A0AA35WYD0_GEOBA</name>
<comment type="caution">
    <text evidence="5">Lacks conserved residue(s) required for the propagation of feature annotation.</text>
</comment>
<dbReference type="SUPFAM" id="SSF57535">
    <property type="entry name" value="Complement control module/SCR domain"/>
    <property type="match status" value="1"/>
</dbReference>
<sequence>MSLLLCVFLAPLLQLSAGEGVWSGLVNSPTEDFDYQCPNGSVVVGLASLFRTAQLDRQWEYQCGAGLDNLANVSSSCTLQPPIEAVGDDIDFLCPDDGYIGGFLSQFVSSVSDRLWSPYCCQRPFAALVDCINPASGWENGIRDTLNFSAPAGHVVAGFTSFFFNRDRRWRYTTCAVEVNCTDPGTPANSQRTGDSFLFTDSVSYTCNHGYYQSEGPEDGVRTCQQDGLWSDVPPVCTACTAIDNCEDVRCTNSSDHTCHTCHSHRGEALGEAAYRNLVTECLPLCSWLQGFCYPGSCINGLSSCNCSSGFAGLDCLNITVPPDLLSCSLTLWTPSQQLEVDCLSPEPSPSFFTNMLPLELRADWSVNFLGPAPPPPAYVEDAEVGVASSNIHTFLFRAANPQDPVSMVTLPCSDPAPSPDSPTVMSVCTSLADSAHLANHTFLHGDTLLAETTVLNGGYLDIRNLDTSTTSRHYYSGTPTVGVVKFVLDVNPPVHCSLTPSSPCIVGQSLLDIGLGITPERELLVSWGGWGDEPAGVVSYSVDVYRMIEVGGTLGETLPMVTGVVVNETGDLGYQRSANLTEGAFSVVMRALDLAGNVRRSRRLVLIDSSSQLLVDNTTSLRVDSAVPQTGFLWVNSTTTPVIISGRGHFYNTHLRYQNLLAPVANFTPAIETDYDHPLDTGPYPRAGTPNALGVTQLFYQITMDRVGGASLTSEPSVFPHSVSELSLEGVVVETGELSDGDSVRLWFQAADYVDHTATDSVLFHVDSSPPLLEDLWLEWNGVTQLALHGTESLLDLRIVFTVSDPHSGVLSLQFMIGLEPGTSDVASGQIPVQRVAAVNCSTHLCVCSSLENCSLTDYSFSPLTSHFSPSSHLTLHDTEYYITVVATNHAHLTSSLTHKITTDITPPLTGVVMDALPGSHDLDYTINTSLVGWWADFFDRETSILTFLYHFGSECVNESHFTYPLPEGSVVVETTDTRATWTALGTGTYYVTVAAVNHALQPSHPVCSDGITIDESPPVVSSIIIPAAVETPDLIYISTDSHINISWSASDDVGIRGYHVAAINEGAWSEGQSPNFTSAGRLPFFSLADSDLLSNGNTFYIIVKATDHALHESELTFGPVRVDSTPPVVSGNVTVETSTNHVTVTWQNDSFTDSESGVQTLDFSLGDSAYGSQVLDFSPISSTPLCVSDHCLSLSTSSFPLLSGHTYHLTLRARNSGQGSTPT</sequence>
<keyword evidence="5" id="KW-0768">Sushi</keyword>
<keyword evidence="6" id="KW-0732">Signal</keyword>
<feature type="signal peptide" evidence="6">
    <location>
        <begin position="1"/>
        <end position="18"/>
    </location>
</feature>
<dbReference type="Gene3D" id="2.60.40.10">
    <property type="entry name" value="Immunoglobulins"/>
    <property type="match status" value="1"/>
</dbReference>
<dbReference type="GO" id="GO:0005576">
    <property type="term" value="C:extracellular region"/>
    <property type="evidence" value="ECO:0007669"/>
    <property type="project" value="UniProtKB-SubCell"/>
</dbReference>
<dbReference type="Gene3D" id="2.10.70.10">
    <property type="entry name" value="Complement Module, domain 1"/>
    <property type="match status" value="1"/>
</dbReference>
<dbReference type="PROSITE" id="PS00022">
    <property type="entry name" value="EGF_1"/>
    <property type="match status" value="1"/>
</dbReference>
<evidence type="ECO:0000256" key="6">
    <source>
        <dbReference type="SAM" id="SignalP"/>
    </source>
</evidence>
<organism evidence="8 9">
    <name type="scientific">Geodia barretti</name>
    <name type="common">Barrett's horny sponge</name>
    <dbReference type="NCBI Taxonomy" id="519541"/>
    <lineage>
        <taxon>Eukaryota</taxon>
        <taxon>Metazoa</taxon>
        <taxon>Porifera</taxon>
        <taxon>Demospongiae</taxon>
        <taxon>Heteroscleromorpha</taxon>
        <taxon>Tetractinellida</taxon>
        <taxon>Astrophorina</taxon>
        <taxon>Geodiidae</taxon>
        <taxon>Geodia</taxon>
    </lineage>
</organism>
<dbReference type="PROSITE" id="PS50923">
    <property type="entry name" value="SUSHI"/>
    <property type="match status" value="1"/>
</dbReference>
<evidence type="ECO:0000256" key="4">
    <source>
        <dbReference type="ARBA" id="ARBA00023157"/>
    </source>
</evidence>
<comment type="similarity">
    <text evidence="2">Belongs to the dermatopontin family.</text>
</comment>
<evidence type="ECO:0000256" key="3">
    <source>
        <dbReference type="ARBA" id="ARBA00022525"/>
    </source>
</evidence>